<evidence type="ECO:0000313" key="2">
    <source>
        <dbReference type="EMBL" id="CAK0799019.1"/>
    </source>
</evidence>
<keyword evidence="3" id="KW-1185">Reference proteome</keyword>
<comment type="caution">
    <text evidence="2">The sequence shown here is derived from an EMBL/GenBank/DDBJ whole genome shotgun (WGS) entry which is preliminary data.</text>
</comment>
<feature type="region of interest" description="Disordered" evidence="1">
    <location>
        <begin position="1"/>
        <end position="53"/>
    </location>
</feature>
<proteinExistence type="predicted"/>
<gene>
    <name evidence="2" type="ORF">PCOR1329_LOCUS7616</name>
</gene>
<dbReference type="Proteomes" id="UP001189429">
    <property type="component" value="Unassembled WGS sequence"/>
</dbReference>
<sequence length="251" mass="26101">MGNVPRLAAQQLPPSSWPFARSTGRPCPTSGPSKRARNHGECQPGGSERGRGVAGPCRQFLRLAVSRVVVRPRPPVRAANLQPGFQRRPETVEVRRTDGSREVMARAVASRDGTDVVVESSLRMPVVLLRLQRGPGLEGTGVAVLKATPSFGGLRDGAPPLCTIRAGGAGEGFVAWHGTAADRAVLLALRLHGGDDGGPANVVDGEGRLLSAVESLSGDAGQSLQLLHVAQGVDSTLVIAAVVAAQMLRDA</sequence>
<protein>
    <recommendedName>
        <fullName evidence="4">Phospholipid scramblase</fullName>
    </recommendedName>
</protein>
<name>A0ABN9Q0W5_9DINO</name>
<dbReference type="EMBL" id="CAUYUJ010002069">
    <property type="protein sequence ID" value="CAK0799019.1"/>
    <property type="molecule type" value="Genomic_DNA"/>
</dbReference>
<organism evidence="2 3">
    <name type="scientific">Prorocentrum cordatum</name>
    <dbReference type="NCBI Taxonomy" id="2364126"/>
    <lineage>
        <taxon>Eukaryota</taxon>
        <taxon>Sar</taxon>
        <taxon>Alveolata</taxon>
        <taxon>Dinophyceae</taxon>
        <taxon>Prorocentrales</taxon>
        <taxon>Prorocentraceae</taxon>
        <taxon>Prorocentrum</taxon>
    </lineage>
</organism>
<evidence type="ECO:0000256" key="1">
    <source>
        <dbReference type="SAM" id="MobiDB-lite"/>
    </source>
</evidence>
<evidence type="ECO:0008006" key="4">
    <source>
        <dbReference type="Google" id="ProtNLM"/>
    </source>
</evidence>
<reference evidence="2" key="1">
    <citation type="submission" date="2023-10" db="EMBL/GenBank/DDBJ databases">
        <authorList>
            <person name="Chen Y."/>
            <person name="Shah S."/>
            <person name="Dougan E. K."/>
            <person name="Thang M."/>
            <person name="Chan C."/>
        </authorList>
    </citation>
    <scope>NUCLEOTIDE SEQUENCE [LARGE SCALE GENOMIC DNA]</scope>
</reference>
<accession>A0ABN9Q0W5</accession>
<evidence type="ECO:0000313" key="3">
    <source>
        <dbReference type="Proteomes" id="UP001189429"/>
    </source>
</evidence>